<feature type="domain" description="Sugar phosphate transporter" evidence="7">
    <location>
        <begin position="74"/>
        <end position="368"/>
    </location>
</feature>
<feature type="transmembrane region" description="Helical" evidence="6">
    <location>
        <begin position="167"/>
        <end position="187"/>
    </location>
</feature>
<evidence type="ECO:0000256" key="4">
    <source>
        <dbReference type="ARBA" id="ARBA00023136"/>
    </source>
</evidence>
<dbReference type="AlphaFoldDB" id="A0A068RNK9"/>
<feature type="region of interest" description="Disordered" evidence="5">
    <location>
        <begin position="21"/>
        <end position="56"/>
    </location>
</feature>
<accession>A0A068RNK9</accession>
<sequence>MPTAIDDARPHSAINENIELRSSMDDDSYPLQDHDPMSSERLLSTDDDRPAKKQHKLSPHKKALLKSSAINLFWILSWYTFATFLSVYNKWMFSAEHYNFQFPLFVSSIHMVVQFGFAGLSLLLVPKIRPPKRPTIKDYMYKVFPCALATSLDIGLSNLSLKTITLSFYTMCKSSTLAFVLVFAFLFRLEKPSIKLICIILIIIVGVLLMVSDETEFELVGFVAVMTAAACGGLRWSLTEVLLRKESMGLSNPFASIFFLAPAQAVVLLILAAAVEGYPTIFGSVFFVTFEDGLYTALTILAGGVLAFVMISSEFFLIKRTSVVTLSVCGIFKEVATIFISTLVFGDRLTVINTIGLCITLFGIALYNWLKLRRAAEQARKHIHDEELQHQISTDDGDTSEHLSPQSSGPIYSMVAESTPILLVDGAMTNYRESKDGLDNSDDDNDEHNKRWNQYELR</sequence>
<feature type="transmembrane region" description="Helical" evidence="6">
    <location>
        <begin position="351"/>
        <end position="370"/>
    </location>
</feature>
<evidence type="ECO:0000256" key="2">
    <source>
        <dbReference type="ARBA" id="ARBA00022692"/>
    </source>
</evidence>
<evidence type="ECO:0000313" key="8">
    <source>
        <dbReference type="EMBL" id="CDH50516.1"/>
    </source>
</evidence>
<evidence type="ECO:0000256" key="6">
    <source>
        <dbReference type="SAM" id="Phobius"/>
    </source>
</evidence>
<dbReference type="OrthoDB" id="18894at2759"/>
<dbReference type="InterPro" id="IPR004853">
    <property type="entry name" value="Sugar_P_trans_dom"/>
</dbReference>
<keyword evidence="4 6" id="KW-0472">Membrane</keyword>
<proteinExistence type="predicted"/>
<evidence type="ECO:0000259" key="7">
    <source>
        <dbReference type="Pfam" id="PF03151"/>
    </source>
</evidence>
<gene>
    <name evidence="8" type="ORF">LCOR_02230.1</name>
</gene>
<feature type="transmembrane region" description="Helical" evidence="6">
    <location>
        <begin position="143"/>
        <end position="161"/>
    </location>
</feature>
<evidence type="ECO:0000256" key="1">
    <source>
        <dbReference type="ARBA" id="ARBA00004141"/>
    </source>
</evidence>
<keyword evidence="9" id="KW-1185">Reference proteome</keyword>
<dbReference type="STRING" id="1263082.A0A068RNK9"/>
<dbReference type="PANTHER" id="PTHR11132">
    <property type="entry name" value="SOLUTE CARRIER FAMILY 35"/>
    <property type="match status" value="1"/>
</dbReference>
<dbReference type="EMBL" id="CBTN010000007">
    <property type="protein sequence ID" value="CDH50516.1"/>
    <property type="molecule type" value="Genomic_DNA"/>
</dbReference>
<organism evidence="8 9">
    <name type="scientific">Lichtheimia corymbifera JMRC:FSU:9682</name>
    <dbReference type="NCBI Taxonomy" id="1263082"/>
    <lineage>
        <taxon>Eukaryota</taxon>
        <taxon>Fungi</taxon>
        <taxon>Fungi incertae sedis</taxon>
        <taxon>Mucoromycota</taxon>
        <taxon>Mucoromycotina</taxon>
        <taxon>Mucoromycetes</taxon>
        <taxon>Mucorales</taxon>
        <taxon>Lichtheimiaceae</taxon>
        <taxon>Lichtheimia</taxon>
    </lineage>
</organism>
<feature type="transmembrane region" description="Helical" evidence="6">
    <location>
        <begin position="294"/>
        <end position="311"/>
    </location>
</feature>
<dbReference type="Pfam" id="PF03151">
    <property type="entry name" value="TPT"/>
    <property type="match status" value="1"/>
</dbReference>
<reference evidence="8" key="1">
    <citation type="submission" date="2013-08" db="EMBL/GenBank/DDBJ databases">
        <title>Gene expansion shapes genome architecture in the human pathogen Lichtheimia corymbifera: an evolutionary genomics analysis in the ancient terrestrial Mucorales (Mucoromycotina).</title>
        <authorList>
            <person name="Schwartze V.U."/>
            <person name="Winter S."/>
            <person name="Shelest E."/>
            <person name="Marcet-Houben M."/>
            <person name="Horn F."/>
            <person name="Wehner S."/>
            <person name="Hoffmann K."/>
            <person name="Riege K."/>
            <person name="Sammeth M."/>
            <person name="Nowrousian M."/>
            <person name="Valiante V."/>
            <person name="Linde J."/>
            <person name="Jacobsen I.D."/>
            <person name="Marz M."/>
            <person name="Brakhage A.A."/>
            <person name="Gabaldon T."/>
            <person name="Bocker S."/>
            <person name="Voigt K."/>
        </authorList>
    </citation>
    <scope>NUCLEOTIDE SEQUENCE [LARGE SCALE GENOMIC DNA]</scope>
    <source>
        <strain evidence="8">FSU 9682</strain>
    </source>
</reference>
<feature type="transmembrane region" description="Helical" evidence="6">
    <location>
        <begin position="323"/>
        <end position="345"/>
    </location>
</feature>
<feature type="transmembrane region" description="Helical" evidence="6">
    <location>
        <begin position="63"/>
        <end position="88"/>
    </location>
</feature>
<dbReference type="GO" id="GO:0016020">
    <property type="term" value="C:membrane"/>
    <property type="evidence" value="ECO:0007669"/>
    <property type="project" value="UniProtKB-SubCell"/>
</dbReference>
<feature type="region of interest" description="Disordered" evidence="5">
    <location>
        <begin position="433"/>
        <end position="458"/>
    </location>
</feature>
<feature type="transmembrane region" description="Helical" evidence="6">
    <location>
        <begin position="250"/>
        <end position="274"/>
    </location>
</feature>
<feature type="transmembrane region" description="Helical" evidence="6">
    <location>
        <begin position="194"/>
        <end position="211"/>
    </location>
</feature>
<dbReference type="InterPro" id="IPR037185">
    <property type="entry name" value="EmrE-like"/>
</dbReference>
<keyword evidence="3 6" id="KW-1133">Transmembrane helix</keyword>
<comment type="caution">
    <text evidence="8">The sequence shown here is derived from an EMBL/GenBank/DDBJ whole genome shotgun (WGS) entry which is preliminary data.</text>
</comment>
<keyword evidence="2 6" id="KW-0812">Transmembrane</keyword>
<dbReference type="VEuPathDB" id="FungiDB:LCOR_02230.1"/>
<feature type="transmembrane region" description="Helical" evidence="6">
    <location>
        <begin position="217"/>
        <end position="238"/>
    </location>
</feature>
<feature type="compositionally biased region" description="Basic and acidic residues" evidence="5">
    <location>
        <begin position="32"/>
        <end position="51"/>
    </location>
</feature>
<comment type="subcellular location">
    <subcellularLocation>
        <location evidence="1">Membrane</location>
        <topology evidence="1">Multi-pass membrane protein</topology>
    </subcellularLocation>
</comment>
<dbReference type="Proteomes" id="UP000027586">
    <property type="component" value="Unassembled WGS sequence"/>
</dbReference>
<dbReference type="SUPFAM" id="SSF103481">
    <property type="entry name" value="Multidrug resistance efflux transporter EmrE"/>
    <property type="match status" value="2"/>
</dbReference>
<name>A0A068RNK9_9FUNG</name>
<evidence type="ECO:0000313" key="9">
    <source>
        <dbReference type="Proteomes" id="UP000027586"/>
    </source>
</evidence>
<feature type="region of interest" description="Disordered" evidence="5">
    <location>
        <begin position="390"/>
        <end position="411"/>
    </location>
</feature>
<evidence type="ECO:0000256" key="3">
    <source>
        <dbReference type="ARBA" id="ARBA00022989"/>
    </source>
</evidence>
<protein>
    <submittedName>
        <fullName evidence="8">Nucleotide-sugar transporter</fullName>
    </submittedName>
</protein>
<dbReference type="InterPro" id="IPR050186">
    <property type="entry name" value="TPT_transporter"/>
</dbReference>
<evidence type="ECO:0000256" key="5">
    <source>
        <dbReference type="SAM" id="MobiDB-lite"/>
    </source>
</evidence>
<feature type="transmembrane region" description="Helical" evidence="6">
    <location>
        <begin position="100"/>
        <end position="123"/>
    </location>
</feature>